<dbReference type="SMART" id="SM00729">
    <property type="entry name" value="Elp3"/>
    <property type="match status" value="1"/>
</dbReference>
<proteinExistence type="predicted"/>
<comment type="caution">
    <text evidence="7">The sequence shown here is derived from an EMBL/GenBank/DDBJ whole genome shotgun (WGS) entry which is preliminary data.</text>
</comment>
<dbReference type="GO" id="GO:0046872">
    <property type="term" value="F:metal ion binding"/>
    <property type="evidence" value="ECO:0007669"/>
    <property type="project" value="UniProtKB-KW"/>
</dbReference>
<dbReference type="SUPFAM" id="SSF102114">
    <property type="entry name" value="Radical SAM enzymes"/>
    <property type="match status" value="1"/>
</dbReference>
<dbReference type="PROSITE" id="PS51918">
    <property type="entry name" value="RADICAL_SAM"/>
    <property type="match status" value="1"/>
</dbReference>
<dbReference type="CDD" id="cd01335">
    <property type="entry name" value="Radical_SAM"/>
    <property type="match status" value="1"/>
</dbReference>
<keyword evidence="4" id="KW-0408">Iron</keyword>
<feature type="domain" description="Radical SAM core" evidence="6">
    <location>
        <begin position="25"/>
        <end position="259"/>
    </location>
</feature>
<dbReference type="AlphaFoldDB" id="X1GES7"/>
<dbReference type="SFLD" id="SFLDG01098">
    <property type="entry name" value="Uncharacterised_Radical_SAM_Su"/>
    <property type="match status" value="1"/>
</dbReference>
<feature type="non-terminal residue" evidence="7">
    <location>
        <position position="275"/>
    </location>
</feature>
<dbReference type="InterPro" id="IPR013785">
    <property type="entry name" value="Aldolase_TIM"/>
</dbReference>
<dbReference type="Gene3D" id="3.20.20.70">
    <property type="entry name" value="Aldolase class I"/>
    <property type="match status" value="1"/>
</dbReference>
<dbReference type="PANTHER" id="PTHR22976:SF2">
    <property type="entry name" value="BIOTIN SYNTHASE, MITOCHONDRIAL"/>
    <property type="match status" value="1"/>
</dbReference>
<evidence type="ECO:0000256" key="5">
    <source>
        <dbReference type="ARBA" id="ARBA00023014"/>
    </source>
</evidence>
<dbReference type="GO" id="GO:0051537">
    <property type="term" value="F:2 iron, 2 sulfur cluster binding"/>
    <property type="evidence" value="ECO:0007669"/>
    <property type="project" value="TreeGrafter"/>
</dbReference>
<dbReference type="InterPro" id="IPR006638">
    <property type="entry name" value="Elp3/MiaA/NifB-like_rSAM"/>
</dbReference>
<keyword evidence="2" id="KW-0949">S-adenosyl-L-methionine</keyword>
<dbReference type="InterPro" id="IPR058240">
    <property type="entry name" value="rSAM_sf"/>
</dbReference>
<dbReference type="EMBL" id="BARU01008607">
    <property type="protein sequence ID" value="GAH43330.1"/>
    <property type="molecule type" value="Genomic_DNA"/>
</dbReference>
<evidence type="ECO:0000259" key="6">
    <source>
        <dbReference type="PROSITE" id="PS51918"/>
    </source>
</evidence>
<evidence type="ECO:0000313" key="7">
    <source>
        <dbReference type="EMBL" id="GAH43330.1"/>
    </source>
</evidence>
<protein>
    <recommendedName>
        <fullName evidence="6">Radical SAM core domain-containing protein</fullName>
    </recommendedName>
</protein>
<evidence type="ECO:0000256" key="2">
    <source>
        <dbReference type="ARBA" id="ARBA00022691"/>
    </source>
</evidence>
<keyword evidence="5" id="KW-0411">Iron-sulfur</keyword>
<dbReference type="GO" id="GO:0004076">
    <property type="term" value="F:biotin synthase activity"/>
    <property type="evidence" value="ECO:0007669"/>
    <property type="project" value="InterPro"/>
</dbReference>
<keyword evidence="1" id="KW-0004">4Fe-4S</keyword>
<dbReference type="GO" id="GO:0009102">
    <property type="term" value="P:biotin biosynthetic process"/>
    <property type="evidence" value="ECO:0007669"/>
    <property type="project" value="InterPro"/>
</dbReference>
<dbReference type="PANTHER" id="PTHR22976">
    <property type="entry name" value="BIOTIN SYNTHASE"/>
    <property type="match status" value="1"/>
</dbReference>
<evidence type="ECO:0000256" key="4">
    <source>
        <dbReference type="ARBA" id="ARBA00023004"/>
    </source>
</evidence>
<reference evidence="7" key="1">
    <citation type="journal article" date="2014" name="Front. Microbiol.">
        <title>High frequency of phylogenetically diverse reductive dehalogenase-homologous genes in deep subseafloor sedimentary metagenomes.</title>
        <authorList>
            <person name="Kawai M."/>
            <person name="Futagami T."/>
            <person name="Toyoda A."/>
            <person name="Takaki Y."/>
            <person name="Nishi S."/>
            <person name="Hori S."/>
            <person name="Arai W."/>
            <person name="Tsubouchi T."/>
            <person name="Morono Y."/>
            <person name="Uchiyama I."/>
            <person name="Ito T."/>
            <person name="Fujiyama A."/>
            <person name="Inagaki F."/>
            <person name="Takami H."/>
        </authorList>
    </citation>
    <scope>NUCLEOTIDE SEQUENCE</scope>
    <source>
        <strain evidence="7">Expedition CK06-06</strain>
    </source>
</reference>
<evidence type="ECO:0000256" key="3">
    <source>
        <dbReference type="ARBA" id="ARBA00022723"/>
    </source>
</evidence>
<accession>X1GES7</accession>
<dbReference type="InterPro" id="IPR002684">
    <property type="entry name" value="Biotin_synth/BioAB"/>
</dbReference>
<sequence length="275" mass="31708">MTIDKIRVSIGSASVLGLYESKRFNDLPTTCYLMTYKEGHCTANCGFCPQARESESSIELLSRVSWPIYSFKEFLTKLKYLPPIKRFKRICIQTLNYFQNFQDLNEIISQIKENSEIPISVAIPPMSKDKLEHLKLIGVERIGIALDAATPEIFENVKGKEVKSPYNWESHFQNLKEALEIFPEGFVTTYLIVGLGETSKEILKLISDLHELKIKVSLFAFMPIKGTKLDNLPQPELINFQNFYFLDYKQALRKVLNLLNQGLKYHYNLTMFGFP</sequence>
<evidence type="ECO:0000256" key="1">
    <source>
        <dbReference type="ARBA" id="ARBA00022485"/>
    </source>
</evidence>
<organism evidence="7">
    <name type="scientific">marine sediment metagenome</name>
    <dbReference type="NCBI Taxonomy" id="412755"/>
    <lineage>
        <taxon>unclassified sequences</taxon>
        <taxon>metagenomes</taxon>
        <taxon>ecological metagenomes</taxon>
    </lineage>
</organism>
<dbReference type="GO" id="GO:0051539">
    <property type="term" value="F:4 iron, 4 sulfur cluster binding"/>
    <property type="evidence" value="ECO:0007669"/>
    <property type="project" value="UniProtKB-KW"/>
</dbReference>
<dbReference type="InterPro" id="IPR007197">
    <property type="entry name" value="rSAM"/>
</dbReference>
<dbReference type="SFLD" id="SFLDS00029">
    <property type="entry name" value="Radical_SAM"/>
    <property type="match status" value="1"/>
</dbReference>
<name>X1GES7_9ZZZZ</name>
<keyword evidence="3" id="KW-0479">Metal-binding</keyword>
<dbReference type="Pfam" id="PF04055">
    <property type="entry name" value="Radical_SAM"/>
    <property type="match status" value="1"/>
</dbReference>
<gene>
    <name evidence="7" type="ORF">S03H2_16799</name>
</gene>